<gene>
    <name evidence="1" type="ORF">QPL79_04885</name>
</gene>
<sequence length="183" mass="20739">MRKKRFGQTLFTEEEAKVLEVFIRLKSISKVAKELGKSLPTVSIVKKRIDEKIAMAIETLRFVMELGYISFDEIQKRLFIAKPITATLRGASDANATLLHTLDMYCRSFANKDCKTLLLSDPETLRNILMKVYGSLSGAEVAVKVLLRSASEIRFCKSVDVLAKLFLEDSNKFLKELMFCSET</sequence>
<dbReference type="Proteomes" id="UP001529235">
    <property type="component" value="Unassembled WGS sequence"/>
</dbReference>
<proteinExistence type="predicted"/>
<dbReference type="InterPro" id="IPR016032">
    <property type="entry name" value="Sig_transdc_resp-reg_C-effctor"/>
</dbReference>
<evidence type="ECO:0000313" key="1">
    <source>
        <dbReference type="EMBL" id="MDK6028690.1"/>
    </source>
</evidence>
<reference evidence="1 2" key="1">
    <citation type="submission" date="2023-05" db="EMBL/GenBank/DDBJ databases">
        <title>A new hyperthermophilic archaea 'Ignisphaera cupida' sp. nov. and description of the family 'Ignisphaeraceae' fam. nov.</title>
        <authorList>
            <person name="Podosokorskaya O.A."/>
            <person name="Elcheninov A.G."/>
            <person name="Klukina A."/>
            <person name="Merkel A.Y."/>
        </authorList>
    </citation>
    <scope>NUCLEOTIDE SEQUENCE [LARGE SCALE GENOMIC DNA]</scope>
    <source>
        <strain evidence="1 2">4213-co</strain>
    </source>
</reference>
<dbReference type="SUPFAM" id="SSF46894">
    <property type="entry name" value="C-terminal effector domain of the bipartite response regulators"/>
    <property type="match status" value="1"/>
</dbReference>
<protein>
    <recommendedName>
        <fullName evidence="3">Tfx family DNA-binding protein</fullName>
    </recommendedName>
</protein>
<evidence type="ECO:0008006" key="3">
    <source>
        <dbReference type="Google" id="ProtNLM"/>
    </source>
</evidence>
<comment type="caution">
    <text evidence="1">The sequence shown here is derived from an EMBL/GenBank/DDBJ whole genome shotgun (WGS) entry which is preliminary data.</text>
</comment>
<dbReference type="EMBL" id="JASNVW010000002">
    <property type="protein sequence ID" value="MDK6028690.1"/>
    <property type="molecule type" value="Genomic_DNA"/>
</dbReference>
<dbReference type="Gene3D" id="3.30.1190.10">
    <property type="entry name" value="DNA-binding protein Tfx superfamily, archaea"/>
    <property type="match status" value="1"/>
</dbReference>
<name>A0ABD4Z8T7_9CREN</name>
<dbReference type="RefSeq" id="WP_285273665.1">
    <property type="nucleotide sequence ID" value="NZ_JASNVW010000002.1"/>
</dbReference>
<evidence type="ECO:0000313" key="2">
    <source>
        <dbReference type="Proteomes" id="UP001529235"/>
    </source>
</evidence>
<dbReference type="InterPro" id="IPR036657">
    <property type="entry name" value="Tfx_DNA-bd_sf_arc"/>
</dbReference>
<dbReference type="AlphaFoldDB" id="A0ABD4Z8T7"/>
<keyword evidence="2" id="KW-1185">Reference proteome</keyword>
<accession>A0ABD4Z8T7</accession>
<organism evidence="1 2">
    <name type="scientific">Ignisphaera cupida</name>
    <dbReference type="NCBI Taxonomy" id="3050454"/>
    <lineage>
        <taxon>Archaea</taxon>
        <taxon>Thermoproteota</taxon>
        <taxon>Thermoprotei</taxon>
        <taxon>Desulfurococcales</taxon>
        <taxon>Desulfurococcaceae</taxon>
        <taxon>Ignisphaera</taxon>
    </lineage>
</organism>